<comment type="caution">
    <text evidence="1">The sequence shown here is derived from an EMBL/GenBank/DDBJ whole genome shotgun (WGS) entry which is preliminary data.</text>
</comment>
<sequence length="281" mass="31192">MTDTPAPRVFRSVDEVYGDTFDDEEVEAALNESLSPRSLNQLLFDLVAETGLPPGSTVLDVGARDGRYSFELSRRFGFTVRGVEPVRRNLDNAARDLAAFAADDPEAAARVRIDEGVAEKLTDPSGSVDLIWCRDVLVHVEDLETVFGEFRRVLKPGGRALVFQMTATDWLTPAEAAFMWPPAGIHATSLDPQRIEAAITGSGLTIAQCIQLHGETRERAEEDGLNKTSEQLLWVSRLLRNRAAFEERFGTIAYEYLLTDSLWGVYQMIGKLNPRIYVLSA</sequence>
<keyword evidence="2" id="KW-1185">Reference proteome</keyword>
<dbReference type="EMBL" id="JBIAZU010000001">
    <property type="protein sequence ID" value="MFF5287818.1"/>
    <property type="molecule type" value="Genomic_DNA"/>
</dbReference>
<organism evidence="1 2">
    <name type="scientific">Paractinoplanes globisporus</name>
    <dbReference type="NCBI Taxonomy" id="113565"/>
    <lineage>
        <taxon>Bacteria</taxon>
        <taxon>Bacillati</taxon>
        <taxon>Actinomycetota</taxon>
        <taxon>Actinomycetes</taxon>
        <taxon>Micromonosporales</taxon>
        <taxon>Micromonosporaceae</taxon>
        <taxon>Paractinoplanes</taxon>
    </lineage>
</organism>
<keyword evidence="1" id="KW-0489">Methyltransferase</keyword>
<dbReference type="Proteomes" id="UP001602245">
    <property type="component" value="Unassembled WGS sequence"/>
</dbReference>
<dbReference type="Gene3D" id="3.40.50.150">
    <property type="entry name" value="Vaccinia Virus protein VP39"/>
    <property type="match status" value="1"/>
</dbReference>
<evidence type="ECO:0000313" key="2">
    <source>
        <dbReference type="Proteomes" id="UP001602245"/>
    </source>
</evidence>
<dbReference type="InterPro" id="IPR029063">
    <property type="entry name" value="SAM-dependent_MTases_sf"/>
</dbReference>
<gene>
    <name evidence="1" type="ORF">ACFY35_00170</name>
</gene>
<dbReference type="PANTHER" id="PTHR43591">
    <property type="entry name" value="METHYLTRANSFERASE"/>
    <property type="match status" value="1"/>
</dbReference>
<dbReference type="EC" id="2.1.1.-" evidence="1"/>
<dbReference type="RefSeq" id="WP_020515538.1">
    <property type="nucleotide sequence ID" value="NZ_JBIAZU010000001.1"/>
</dbReference>
<reference evidence="1 2" key="1">
    <citation type="submission" date="2024-10" db="EMBL/GenBank/DDBJ databases">
        <title>The Natural Products Discovery Center: Release of the First 8490 Sequenced Strains for Exploring Actinobacteria Biosynthetic Diversity.</title>
        <authorList>
            <person name="Kalkreuter E."/>
            <person name="Kautsar S.A."/>
            <person name="Yang D."/>
            <person name="Bader C.D."/>
            <person name="Teijaro C.N."/>
            <person name="Fluegel L."/>
            <person name="Davis C.M."/>
            <person name="Simpson J.R."/>
            <person name="Lauterbach L."/>
            <person name="Steele A.D."/>
            <person name="Gui C."/>
            <person name="Meng S."/>
            <person name="Li G."/>
            <person name="Viehrig K."/>
            <person name="Ye F."/>
            <person name="Su P."/>
            <person name="Kiefer A.F."/>
            <person name="Nichols A."/>
            <person name="Cepeda A.J."/>
            <person name="Yan W."/>
            <person name="Fan B."/>
            <person name="Jiang Y."/>
            <person name="Adhikari A."/>
            <person name="Zheng C.-J."/>
            <person name="Schuster L."/>
            <person name="Cowan T.M."/>
            <person name="Smanski M.J."/>
            <person name="Chevrette M.G."/>
            <person name="De Carvalho L.P.S."/>
            <person name="Shen B."/>
        </authorList>
    </citation>
    <scope>NUCLEOTIDE SEQUENCE [LARGE SCALE GENOMIC DNA]</scope>
    <source>
        <strain evidence="1 2">NPDC000087</strain>
    </source>
</reference>
<name>A0ABW6W3D0_9ACTN</name>
<accession>A0ABW6W3D0</accession>
<keyword evidence="1" id="KW-0808">Transferase</keyword>
<protein>
    <submittedName>
        <fullName evidence="1">Class I SAM-dependent methyltransferase</fullName>
        <ecNumber evidence="1">2.1.1.-</ecNumber>
    </submittedName>
</protein>
<dbReference type="GO" id="GO:0008168">
    <property type="term" value="F:methyltransferase activity"/>
    <property type="evidence" value="ECO:0007669"/>
    <property type="project" value="UniProtKB-KW"/>
</dbReference>
<dbReference type="CDD" id="cd02440">
    <property type="entry name" value="AdoMet_MTases"/>
    <property type="match status" value="1"/>
</dbReference>
<dbReference type="PANTHER" id="PTHR43591:SF81">
    <property type="entry name" value="MAGNESIUM PROTOPORPHYRIN IX METHYLTRANSFERASE, CHLOROPLASTIC-RELATED"/>
    <property type="match status" value="1"/>
</dbReference>
<proteinExistence type="predicted"/>
<dbReference type="GO" id="GO:0032259">
    <property type="term" value="P:methylation"/>
    <property type="evidence" value="ECO:0007669"/>
    <property type="project" value="UniProtKB-KW"/>
</dbReference>
<dbReference type="SUPFAM" id="SSF53335">
    <property type="entry name" value="S-adenosyl-L-methionine-dependent methyltransferases"/>
    <property type="match status" value="1"/>
</dbReference>
<evidence type="ECO:0000313" key="1">
    <source>
        <dbReference type="EMBL" id="MFF5287818.1"/>
    </source>
</evidence>
<dbReference type="Pfam" id="PF13489">
    <property type="entry name" value="Methyltransf_23"/>
    <property type="match status" value="1"/>
</dbReference>